<feature type="domain" description="PH" evidence="3">
    <location>
        <begin position="571"/>
        <end position="684"/>
    </location>
</feature>
<gene>
    <name evidence="7" type="ORF">NP493_71g02033</name>
</gene>
<feature type="compositionally biased region" description="Polar residues" evidence="2">
    <location>
        <begin position="185"/>
        <end position="194"/>
    </location>
</feature>
<dbReference type="InterPro" id="IPR043537">
    <property type="entry name" value="Tiam1/Tiam2/Sif"/>
</dbReference>
<dbReference type="PROSITE" id="PS50229">
    <property type="entry name" value="WH1"/>
    <property type="match status" value="1"/>
</dbReference>
<dbReference type="InterPro" id="IPR035899">
    <property type="entry name" value="DBL_dom_sf"/>
</dbReference>
<evidence type="ECO:0000256" key="2">
    <source>
        <dbReference type="SAM" id="MobiDB-lite"/>
    </source>
</evidence>
<dbReference type="SMART" id="SM00461">
    <property type="entry name" value="WH1"/>
    <property type="match status" value="1"/>
</dbReference>
<dbReference type="SUPFAM" id="SSF48065">
    <property type="entry name" value="DBL homology domain (DH-domain)"/>
    <property type="match status" value="1"/>
</dbReference>
<feature type="region of interest" description="Disordered" evidence="2">
    <location>
        <begin position="363"/>
        <end position="384"/>
    </location>
</feature>
<dbReference type="InterPro" id="IPR001331">
    <property type="entry name" value="GDS_CDC24_CS"/>
</dbReference>
<feature type="compositionally biased region" description="Low complexity" evidence="2">
    <location>
        <begin position="421"/>
        <end position="443"/>
    </location>
</feature>
<dbReference type="SMART" id="SM00228">
    <property type="entry name" value="PDZ"/>
    <property type="match status" value="1"/>
</dbReference>
<dbReference type="CDD" id="cd00160">
    <property type="entry name" value="RhoGEF"/>
    <property type="match status" value="1"/>
</dbReference>
<feature type="compositionally biased region" description="Polar residues" evidence="2">
    <location>
        <begin position="556"/>
        <end position="565"/>
    </location>
</feature>
<feature type="region of interest" description="Disordered" evidence="2">
    <location>
        <begin position="1697"/>
        <end position="1736"/>
    </location>
</feature>
<dbReference type="Gene3D" id="1.20.900.10">
    <property type="entry name" value="Dbl homology (DH) domain"/>
    <property type="match status" value="1"/>
</dbReference>
<dbReference type="CDD" id="cd01230">
    <property type="entry name" value="PH1_Tiam1_2"/>
    <property type="match status" value="1"/>
</dbReference>
<accession>A0AAD9P9S0</accession>
<evidence type="ECO:0000256" key="1">
    <source>
        <dbReference type="ARBA" id="ARBA00022737"/>
    </source>
</evidence>
<dbReference type="Pfam" id="PF00568">
    <property type="entry name" value="WH1"/>
    <property type="match status" value="1"/>
</dbReference>
<dbReference type="Gene3D" id="6.10.140.680">
    <property type="match status" value="1"/>
</dbReference>
<evidence type="ECO:0000313" key="7">
    <source>
        <dbReference type="EMBL" id="KAK2190732.1"/>
    </source>
</evidence>
<proteinExistence type="predicted"/>
<dbReference type="InterPro" id="IPR036034">
    <property type="entry name" value="PDZ_sf"/>
</dbReference>
<feature type="region of interest" description="Disordered" evidence="2">
    <location>
        <begin position="243"/>
        <end position="271"/>
    </location>
</feature>
<organism evidence="7 8">
    <name type="scientific">Ridgeia piscesae</name>
    <name type="common">Tubeworm</name>
    <dbReference type="NCBI Taxonomy" id="27915"/>
    <lineage>
        <taxon>Eukaryota</taxon>
        <taxon>Metazoa</taxon>
        <taxon>Spiralia</taxon>
        <taxon>Lophotrochozoa</taxon>
        <taxon>Annelida</taxon>
        <taxon>Polychaeta</taxon>
        <taxon>Sedentaria</taxon>
        <taxon>Canalipalpata</taxon>
        <taxon>Sabellida</taxon>
        <taxon>Siboglinidae</taxon>
        <taxon>Ridgeia</taxon>
    </lineage>
</organism>
<feature type="region of interest" description="Disordered" evidence="2">
    <location>
        <begin position="421"/>
        <end position="459"/>
    </location>
</feature>
<feature type="region of interest" description="Disordered" evidence="2">
    <location>
        <begin position="518"/>
        <end position="565"/>
    </location>
</feature>
<keyword evidence="1" id="KW-0677">Repeat</keyword>
<dbReference type="InterPro" id="IPR011993">
    <property type="entry name" value="PH-like_dom_sf"/>
</dbReference>
<protein>
    <submittedName>
        <fullName evidence="7">Uncharacterized protein</fullName>
    </submittedName>
</protein>
<feature type="region of interest" description="Disordered" evidence="2">
    <location>
        <begin position="1660"/>
        <end position="1685"/>
    </location>
</feature>
<evidence type="ECO:0000259" key="3">
    <source>
        <dbReference type="PROSITE" id="PS50003"/>
    </source>
</evidence>
<dbReference type="InterPro" id="IPR055230">
    <property type="entry name" value="PH_Tiam1/2"/>
</dbReference>
<feature type="region of interest" description="Disordered" evidence="2">
    <location>
        <begin position="1096"/>
        <end position="1115"/>
    </location>
</feature>
<feature type="region of interest" description="Disordered" evidence="2">
    <location>
        <begin position="1537"/>
        <end position="1560"/>
    </location>
</feature>
<dbReference type="GO" id="GO:0007264">
    <property type="term" value="P:small GTPase-mediated signal transduction"/>
    <property type="evidence" value="ECO:0007669"/>
    <property type="project" value="InterPro"/>
</dbReference>
<dbReference type="PROSITE" id="PS50010">
    <property type="entry name" value="DH_2"/>
    <property type="match status" value="1"/>
</dbReference>
<dbReference type="PANTHER" id="PTHR46001:SF3">
    <property type="entry name" value="PROTEIN STILL LIFE, ISOFORM SIF TYPE 1"/>
    <property type="match status" value="1"/>
</dbReference>
<evidence type="ECO:0000259" key="6">
    <source>
        <dbReference type="PROSITE" id="PS50229"/>
    </source>
</evidence>
<dbReference type="Gene3D" id="2.30.29.30">
    <property type="entry name" value="Pleckstrin-homology domain (PH domain)/Phosphotyrosine-binding domain (PTB)"/>
    <property type="match status" value="3"/>
</dbReference>
<feature type="domain" description="PDZ" evidence="5">
    <location>
        <begin position="960"/>
        <end position="1037"/>
    </location>
</feature>
<dbReference type="EMBL" id="JAODUO010000070">
    <property type="protein sequence ID" value="KAK2190732.1"/>
    <property type="molecule type" value="Genomic_DNA"/>
</dbReference>
<dbReference type="Pfam" id="PF23014">
    <property type="entry name" value="PH_Tiam1"/>
    <property type="match status" value="1"/>
</dbReference>
<comment type="caution">
    <text evidence="7">The sequence shown here is derived from an EMBL/GenBank/DDBJ whole genome shotgun (WGS) entry which is preliminary data.</text>
</comment>
<name>A0AAD9P9S0_RIDPI</name>
<dbReference type="SMART" id="SM00325">
    <property type="entry name" value="RhoGEF"/>
    <property type="match status" value="1"/>
</dbReference>
<dbReference type="Pfam" id="PF18385">
    <property type="entry name" value="Tiam_CC_Ex"/>
    <property type="match status" value="1"/>
</dbReference>
<evidence type="ECO:0000259" key="5">
    <source>
        <dbReference type="PROSITE" id="PS50106"/>
    </source>
</evidence>
<dbReference type="PROSITE" id="PS50003">
    <property type="entry name" value="PH_DOMAIN"/>
    <property type="match status" value="1"/>
</dbReference>
<reference evidence="7" key="1">
    <citation type="journal article" date="2023" name="Mol. Biol. Evol.">
        <title>Third-Generation Sequencing Reveals the Adaptive Role of the Epigenome in Three Deep-Sea Polychaetes.</title>
        <authorList>
            <person name="Perez M."/>
            <person name="Aroh O."/>
            <person name="Sun Y."/>
            <person name="Lan Y."/>
            <person name="Juniper S.K."/>
            <person name="Young C.R."/>
            <person name="Angers B."/>
            <person name="Qian P.Y."/>
        </authorList>
    </citation>
    <scope>NUCLEOTIDE SEQUENCE</scope>
    <source>
        <strain evidence="7">R07B-5</strain>
    </source>
</reference>
<feature type="compositionally biased region" description="Low complexity" evidence="2">
    <location>
        <begin position="544"/>
        <end position="553"/>
    </location>
</feature>
<dbReference type="PROSITE" id="PS00741">
    <property type="entry name" value="DH_1"/>
    <property type="match status" value="1"/>
</dbReference>
<dbReference type="InterPro" id="IPR040655">
    <property type="entry name" value="TIAM1_CC-Ex"/>
</dbReference>
<feature type="compositionally biased region" description="Basic and acidic residues" evidence="2">
    <location>
        <begin position="1713"/>
        <end position="1730"/>
    </location>
</feature>
<keyword evidence="8" id="KW-1185">Reference proteome</keyword>
<dbReference type="InterPro" id="IPR000697">
    <property type="entry name" value="WH1/EVH1_dom"/>
</dbReference>
<dbReference type="Proteomes" id="UP001209878">
    <property type="component" value="Unassembled WGS sequence"/>
</dbReference>
<feature type="domain" description="DH" evidence="4">
    <location>
        <begin position="1163"/>
        <end position="1361"/>
    </location>
</feature>
<feature type="compositionally biased region" description="Polar residues" evidence="2">
    <location>
        <begin position="162"/>
        <end position="172"/>
    </location>
</feature>
<feature type="domain" description="WH1" evidence="6">
    <location>
        <begin position="21"/>
        <end position="138"/>
    </location>
</feature>
<dbReference type="Gene3D" id="2.30.42.10">
    <property type="match status" value="1"/>
</dbReference>
<evidence type="ECO:0000259" key="4">
    <source>
        <dbReference type="PROSITE" id="PS50010"/>
    </source>
</evidence>
<dbReference type="GO" id="GO:0005085">
    <property type="term" value="F:guanyl-nucleotide exchange factor activity"/>
    <property type="evidence" value="ECO:0007669"/>
    <property type="project" value="InterPro"/>
</dbReference>
<dbReference type="InterPro" id="IPR000219">
    <property type="entry name" value="DH_dom"/>
</dbReference>
<dbReference type="SUPFAM" id="SSF50729">
    <property type="entry name" value="PH domain-like"/>
    <property type="match status" value="3"/>
</dbReference>
<dbReference type="PROSITE" id="PS50106">
    <property type="entry name" value="PDZ"/>
    <property type="match status" value="1"/>
</dbReference>
<sequence>MGNKLCAPLWKKGYRGDDNPWTPKKDSHLLRLWAEIFEVQEQEGDVCWAPVSTDVVPVNITCIQDTPEIVFQITAYNRHVEKIFDVKLIQPGTRLTQTSECFVHWRDSQYEHDWGLNFTTSVDARRFRECCMKAMPRMWHSASLASLRESFHKRVRARKAISNPTSPVNNSPRRAISTPDDLGRQETTPGTQPVVSPGESELERRKQQRLTAPPDMHNPYGEPNTRHDKRASSVSVYDNINVGANHKGVDGNASEVTVRHRPPPHPSSVHRPIAEREIPYNIYHQTTSRSHYHTYHQNNLSDHYDSSGSGQSDQRRDYAEIRWQGNCLPTNGSRGYYAGQTTDQDGLDGIQLQFADSDNVCRSNSGCPSADGKKAQTGEPTTPKLTETFDSSTLKKMLQVLPETSPSMREGCKQFDYAGGSNNGCSSSRPPSGREGGVVTRTGRPVKPERVSSNPGVVMRHCRDSYPSAQGVGSYQCNTDAFKAAAVDRSDRAVRAATLPPGVGLGYRGHSLAGHPLDFGHPCSSDGAEPRHPSSDSDSESESSSDTGTSDGSLRTMPSQSQMSLASKSAAVRKAGWLSVKNWLVHHKKKIELASKRGWKNYWVCLKGTMLLFYTCEENEAVREDSVPRHMLVIEGAIAQSLPEHPKKEFIFSLSTAFGDAYLFQATSQVDLENWMCGIHSACASSFARQHGKENTLKLLHSEIEKLENSIDLDIKMKKMAEMQMSVVVDPRSKHAIDKQICQWDENLEKLYIEQFRLRCYTCSLQGTELPNPKPILSCVSKATKTVLGRVGVFTVTSFHACVCARVPVTSANLYSRTAKRGLLSTFKADSLTRLKPRSPKPCPVHTSRMFKTTDTSERALGELNDLNRTSHAPLERLSSRDALVHVLLPGGQMVVVCVSDKMTTQEVLEYTCNKCMLVPNDHFIRLRLDGNTYKVPEKSVILQSEDYEGVEILQKIIFQVQLLKTERDVEFGFVAEAELADDAEQEDELCVFISEVTKGGLAQRKGLGVGDEILVINSKVIAELDMVYVEGLLQDSDAIYMTVRSCRGEKPGVTTVQMEHADVYIENMMCPPPPMQSRISDKLIDQLIVPAPNIVEPEKSDDEDIEKPSSKNVATASTQQIDTLLQGAEQVTHLCRLLHGHSGKMSNNEVAPPCKPLSDSQRIRKVIRELIETERHYVKDLNCLIERYLEPLKEETFLTGDDIQQLFGNIREIVQFQRLFMQSLEDAVLIEPDFNILDNPKQFRVSYFIRVLFCLGGSFLHYANHFKLYSSFCASHSKAQKVLNPETNAPLQEFLRARNPKQQHSATLESFLIKPIQRILKYPLLLRQLCDLTDLQTDEHHHLSEALRGMEAVAEHINEMQKIYEEYGHVFDELTRQYRDSHAHTKTLDLNVGELQMYGSVNWLNALDELGKMKKGTELLTLVFVFRGGIVMMALERAKSKKKQKPPAGRPPAVLDCSDVTRFQTVIPIDELQVRSATAHTDSHDLWELVHCRSRKEGRPENIFQFASSADAKREFLKTIHYTIRESVRRMNIPNAKTQPSEECPKPDAQSGRNIPVGGAVKRPDLLAVRRGKQLRAEVARHSMDVDEKVNALLEETPDFRTRSQTFTDLNTMASNDTEQYHSHTLQFDHNHRAEMPVEGAADDRSTAAAKLLESSSNPVNYSNQNIHKDSSGSPIWKRRNEGRLRSPVTDGARTIERHVGGANGCLTGGDRQTDRHRTLPGDHAKYAELDDTDC</sequence>
<dbReference type="InterPro" id="IPR001849">
    <property type="entry name" value="PH_domain"/>
</dbReference>
<dbReference type="Pfam" id="PF00621">
    <property type="entry name" value="RhoGEF"/>
    <property type="match status" value="1"/>
</dbReference>
<dbReference type="PANTHER" id="PTHR46001">
    <property type="entry name" value="TIAM (MAMMALIAN TUMOR INVASION AND METASTASIS FACTOR) HOMOLOG"/>
    <property type="match status" value="1"/>
</dbReference>
<dbReference type="SMART" id="SM00233">
    <property type="entry name" value="PH"/>
    <property type="match status" value="2"/>
</dbReference>
<evidence type="ECO:0000313" key="8">
    <source>
        <dbReference type="Proteomes" id="UP001209878"/>
    </source>
</evidence>
<dbReference type="Pfam" id="PF00169">
    <property type="entry name" value="PH"/>
    <property type="match status" value="1"/>
</dbReference>
<dbReference type="Pfam" id="PF00595">
    <property type="entry name" value="PDZ"/>
    <property type="match status" value="1"/>
</dbReference>
<dbReference type="InterPro" id="IPR001478">
    <property type="entry name" value="PDZ"/>
</dbReference>
<feature type="region of interest" description="Disordered" evidence="2">
    <location>
        <begin position="158"/>
        <end position="230"/>
    </location>
</feature>
<dbReference type="SUPFAM" id="SSF50156">
    <property type="entry name" value="PDZ domain-like"/>
    <property type="match status" value="1"/>
</dbReference>